<dbReference type="InterPro" id="IPR012317">
    <property type="entry name" value="Poly(ADP-ribose)pol_cat_dom"/>
</dbReference>
<sequence length="131" mass="15107">MEERNGGDVEKRYLFHGTDASLKEAICEQNIDWRFCGKHGTSYGKGSYFARDASYSKTYAKAKGGMKMMFVALVLVGQFTKGSSNLSHPPQKKYKEGIYYDSCVDKEHDPSIFVIFEKHQIYPEYIIEYFQ</sequence>
<evidence type="ECO:0000313" key="5">
    <source>
        <dbReference type="Proteomes" id="UP001274896"/>
    </source>
</evidence>
<dbReference type="PANTHER" id="PTHR45740:SF6">
    <property type="entry name" value="PROTEIN MONO-ADP-RIBOSYLTRANSFERASE PARP12"/>
    <property type="match status" value="1"/>
</dbReference>
<dbReference type="CDD" id="cd01439">
    <property type="entry name" value="TCCD_inducible_PARP_like"/>
    <property type="match status" value="1"/>
</dbReference>
<accession>A0AAE0VAX9</accession>
<keyword evidence="2" id="KW-0520">NAD</keyword>
<keyword evidence="2" id="KW-0328">Glycosyltransferase</keyword>
<dbReference type="EC" id="2.4.2.-" evidence="2"/>
<name>A0AAE0VAX9_9TELE</name>
<dbReference type="SUPFAM" id="SSF56399">
    <property type="entry name" value="ADP-ribosylation"/>
    <property type="match status" value="1"/>
</dbReference>
<protein>
    <recommendedName>
        <fullName evidence="2">Poly [ADP-ribose] polymerase</fullName>
        <shortName evidence="2">PARP</shortName>
        <ecNumber evidence="2">2.4.2.-</ecNumber>
    </recommendedName>
</protein>
<dbReference type="GO" id="GO:1990404">
    <property type="term" value="F:NAD+-protein mono-ADP-ribosyltransferase activity"/>
    <property type="evidence" value="ECO:0007669"/>
    <property type="project" value="TreeGrafter"/>
</dbReference>
<reference evidence="4" key="1">
    <citation type="submission" date="2023-06" db="EMBL/GenBank/DDBJ databases">
        <title>Male Hemibagrus guttatus genome.</title>
        <authorList>
            <person name="Bian C."/>
        </authorList>
    </citation>
    <scope>NUCLEOTIDE SEQUENCE</scope>
    <source>
        <strain evidence="4">Male_cb2023</strain>
        <tissue evidence="4">Muscle</tissue>
    </source>
</reference>
<evidence type="ECO:0000256" key="1">
    <source>
        <dbReference type="ARBA" id="ARBA00024347"/>
    </source>
</evidence>
<dbReference type="PROSITE" id="PS51059">
    <property type="entry name" value="PARP_CATALYTIC"/>
    <property type="match status" value="1"/>
</dbReference>
<dbReference type="Gene3D" id="3.90.228.10">
    <property type="match status" value="1"/>
</dbReference>
<proteinExistence type="inferred from homology"/>
<comment type="similarity">
    <text evidence="1">Belongs to the ARTD/PARP family.</text>
</comment>
<dbReference type="EMBL" id="JAUCMX010000004">
    <property type="protein sequence ID" value="KAK3549154.1"/>
    <property type="molecule type" value="Genomic_DNA"/>
</dbReference>
<keyword evidence="5" id="KW-1185">Reference proteome</keyword>
<dbReference type="AlphaFoldDB" id="A0AAE0VAX9"/>
<evidence type="ECO:0000256" key="2">
    <source>
        <dbReference type="RuleBase" id="RU362114"/>
    </source>
</evidence>
<organism evidence="4 5">
    <name type="scientific">Hemibagrus guttatus</name>
    <dbReference type="NCBI Taxonomy" id="175788"/>
    <lineage>
        <taxon>Eukaryota</taxon>
        <taxon>Metazoa</taxon>
        <taxon>Chordata</taxon>
        <taxon>Craniata</taxon>
        <taxon>Vertebrata</taxon>
        <taxon>Euteleostomi</taxon>
        <taxon>Actinopterygii</taxon>
        <taxon>Neopterygii</taxon>
        <taxon>Teleostei</taxon>
        <taxon>Ostariophysi</taxon>
        <taxon>Siluriformes</taxon>
        <taxon>Bagridae</taxon>
        <taxon>Hemibagrus</taxon>
    </lineage>
</organism>
<gene>
    <name evidence="4" type="ORF">QTP70_033368</name>
</gene>
<feature type="domain" description="PARP catalytic" evidence="3">
    <location>
        <begin position="1"/>
        <end position="131"/>
    </location>
</feature>
<dbReference type="GO" id="GO:0005634">
    <property type="term" value="C:nucleus"/>
    <property type="evidence" value="ECO:0007669"/>
    <property type="project" value="TreeGrafter"/>
</dbReference>
<dbReference type="InterPro" id="IPR051712">
    <property type="entry name" value="ARTD-AVP"/>
</dbReference>
<dbReference type="GO" id="GO:0003950">
    <property type="term" value="F:NAD+ poly-ADP-ribosyltransferase activity"/>
    <property type="evidence" value="ECO:0007669"/>
    <property type="project" value="UniProtKB-UniRule"/>
</dbReference>
<dbReference type="PANTHER" id="PTHR45740">
    <property type="entry name" value="POLY [ADP-RIBOSE] POLYMERASE"/>
    <property type="match status" value="1"/>
</dbReference>
<evidence type="ECO:0000313" key="4">
    <source>
        <dbReference type="EMBL" id="KAK3549154.1"/>
    </source>
</evidence>
<evidence type="ECO:0000259" key="3">
    <source>
        <dbReference type="PROSITE" id="PS51059"/>
    </source>
</evidence>
<comment type="caution">
    <text evidence="4">The sequence shown here is derived from an EMBL/GenBank/DDBJ whole genome shotgun (WGS) entry which is preliminary data.</text>
</comment>
<dbReference type="Pfam" id="PF00644">
    <property type="entry name" value="PARP"/>
    <property type="match status" value="1"/>
</dbReference>
<keyword evidence="2" id="KW-0808">Transferase</keyword>
<dbReference type="Proteomes" id="UP001274896">
    <property type="component" value="Unassembled WGS sequence"/>
</dbReference>